<keyword evidence="2" id="KW-1185">Reference proteome</keyword>
<protein>
    <submittedName>
        <fullName evidence="1">Uncharacterized protein</fullName>
    </submittedName>
</protein>
<dbReference type="EMBL" id="CAVMJV010000243">
    <property type="protein sequence ID" value="CAK5127483.1"/>
    <property type="molecule type" value="Genomic_DNA"/>
</dbReference>
<organism evidence="1 2">
    <name type="scientific">Meloidogyne enterolobii</name>
    <name type="common">Root-knot nematode worm</name>
    <name type="synonym">Meloidogyne mayaguensis</name>
    <dbReference type="NCBI Taxonomy" id="390850"/>
    <lineage>
        <taxon>Eukaryota</taxon>
        <taxon>Metazoa</taxon>
        <taxon>Ecdysozoa</taxon>
        <taxon>Nematoda</taxon>
        <taxon>Chromadorea</taxon>
        <taxon>Rhabditida</taxon>
        <taxon>Tylenchina</taxon>
        <taxon>Tylenchomorpha</taxon>
        <taxon>Tylenchoidea</taxon>
        <taxon>Meloidogynidae</taxon>
        <taxon>Meloidogyninae</taxon>
        <taxon>Meloidogyne</taxon>
    </lineage>
</organism>
<proteinExistence type="predicted"/>
<comment type="caution">
    <text evidence="1">The sequence shown here is derived from an EMBL/GenBank/DDBJ whole genome shotgun (WGS) entry which is preliminary data.</text>
</comment>
<evidence type="ECO:0000313" key="2">
    <source>
        <dbReference type="Proteomes" id="UP001497535"/>
    </source>
</evidence>
<sequence>MDIVGRMYLKEIHYLGRKLQSNNPFYMIREAKAKKRRVAMANLLAQLAKGMIFAHRNFTEMQRKISLRKFSRHRRTSHILPDGTFMFARLPPDPPHECQIVSTSAYSVRLAWAPAFSSSDVKVTYNIRYRQKYEEFEEGEDKNSKIRELKGIQIMSLQSCSLYEFRITAVSKYGESKPVILVQYTEPQLSPQHILATKLSPNSIELSWEPPYKRANDLKVLKNFLTEENFLKNYVVYWTDNSEARLGEWQKMNVYGRRVVFTELKYDWFYLFCAVNFYRKFFRKKFSFNRLPVLTMENAHLCLGHFLLKLIKLNLIRNVRGLKILIF</sequence>
<reference evidence="1" key="1">
    <citation type="submission" date="2023-11" db="EMBL/GenBank/DDBJ databases">
        <authorList>
            <person name="Poullet M."/>
        </authorList>
    </citation>
    <scope>NUCLEOTIDE SEQUENCE</scope>
    <source>
        <strain evidence="1">E1834</strain>
    </source>
</reference>
<accession>A0ACB1B7B0</accession>
<gene>
    <name evidence="1" type="ORF">MENTE1834_LOCUS48556</name>
</gene>
<name>A0ACB1B7B0_MELEN</name>
<dbReference type="Proteomes" id="UP001497535">
    <property type="component" value="Unassembled WGS sequence"/>
</dbReference>
<evidence type="ECO:0000313" key="1">
    <source>
        <dbReference type="EMBL" id="CAK5127483.1"/>
    </source>
</evidence>